<protein>
    <recommendedName>
        <fullName evidence="4">Secreted protein</fullName>
    </recommendedName>
</protein>
<accession>A0A3B3XYG0</accession>
<name>A0A3B3XYG0_9TELE</name>
<sequence length="87" mass="9591">MKMPPRSALCFVLRVCWGAIASWRRGLCSGSTFYPVSMYVMCEFDVTKLTGNDLCCSELNEAAVDVNSRSEFTSSADIAKITGRLQP</sequence>
<dbReference type="Ensembl" id="ENSPMET00000029705.1">
    <property type="protein sequence ID" value="ENSPMEP00000020144.1"/>
    <property type="gene ID" value="ENSPMEG00000023233.1"/>
</dbReference>
<dbReference type="AlphaFoldDB" id="A0A3B3XYG0"/>
<keyword evidence="1" id="KW-0732">Signal</keyword>
<proteinExistence type="predicted"/>
<feature type="signal peptide" evidence="1">
    <location>
        <begin position="1"/>
        <end position="30"/>
    </location>
</feature>
<keyword evidence="3" id="KW-1185">Reference proteome</keyword>
<evidence type="ECO:0000313" key="3">
    <source>
        <dbReference type="Proteomes" id="UP000261480"/>
    </source>
</evidence>
<evidence type="ECO:0000256" key="1">
    <source>
        <dbReference type="SAM" id="SignalP"/>
    </source>
</evidence>
<evidence type="ECO:0008006" key="4">
    <source>
        <dbReference type="Google" id="ProtNLM"/>
    </source>
</evidence>
<dbReference type="Proteomes" id="UP000261480">
    <property type="component" value="Unplaced"/>
</dbReference>
<feature type="chain" id="PRO_5046139286" description="Secreted protein" evidence="1">
    <location>
        <begin position="31"/>
        <end position="87"/>
    </location>
</feature>
<reference evidence="2" key="2">
    <citation type="submission" date="2025-09" db="UniProtKB">
        <authorList>
            <consortium name="Ensembl"/>
        </authorList>
    </citation>
    <scope>IDENTIFICATION</scope>
</reference>
<evidence type="ECO:0000313" key="2">
    <source>
        <dbReference type="Ensembl" id="ENSPMEP00000020144.1"/>
    </source>
</evidence>
<organism evidence="2 3">
    <name type="scientific">Poecilia mexicana</name>
    <dbReference type="NCBI Taxonomy" id="48701"/>
    <lineage>
        <taxon>Eukaryota</taxon>
        <taxon>Metazoa</taxon>
        <taxon>Chordata</taxon>
        <taxon>Craniata</taxon>
        <taxon>Vertebrata</taxon>
        <taxon>Euteleostomi</taxon>
        <taxon>Actinopterygii</taxon>
        <taxon>Neopterygii</taxon>
        <taxon>Teleostei</taxon>
        <taxon>Neoteleostei</taxon>
        <taxon>Acanthomorphata</taxon>
        <taxon>Ovalentaria</taxon>
        <taxon>Atherinomorphae</taxon>
        <taxon>Cyprinodontiformes</taxon>
        <taxon>Poeciliidae</taxon>
        <taxon>Poeciliinae</taxon>
        <taxon>Poecilia</taxon>
    </lineage>
</organism>
<reference evidence="2" key="1">
    <citation type="submission" date="2025-08" db="UniProtKB">
        <authorList>
            <consortium name="Ensembl"/>
        </authorList>
    </citation>
    <scope>IDENTIFICATION</scope>
</reference>